<proteinExistence type="predicted"/>
<gene>
    <name evidence="2" type="ORF">AAFF_G00114720</name>
</gene>
<evidence type="ECO:0000313" key="2">
    <source>
        <dbReference type="EMBL" id="KAJ8389766.1"/>
    </source>
</evidence>
<name>A0AAD7RVH7_9TELE</name>
<evidence type="ECO:0000256" key="1">
    <source>
        <dbReference type="SAM" id="MobiDB-lite"/>
    </source>
</evidence>
<sequence length="205" mass="21783">MFTAEKIKKSWRAPPSESGSPPRCFPRDLEADTRLTSRERQNTRRYRSGAEPRPGETPPQRGYARLGNDTESAGCVTSPGARWAGAGSRRSVEAAVSSAGSAERDLCPSLLPLRCRSVTAPTQAGGNPGDECHRSALSRLLWFNSLPPPPGLSDRGVITACPSLAPRWPPCPSGSLITPWSGLTFTACQPGRTGESPQSDALSLG</sequence>
<feature type="compositionally biased region" description="Basic and acidic residues" evidence="1">
    <location>
        <begin position="25"/>
        <end position="54"/>
    </location>
</feature>
<reference evidence="2" key="1">
    <citation type="journal article" date="2023" name="Science">
        <title>Genome structures resolve the early diversification of teleost fishes.</title>
        <authorList>
            <person name="Parey E."/>
            <person name="Louis A."/>
            <person name="Montfort J."/>
            <person name="Bouchez O."/>
            <person name="Roques C."/>
            <person name="Iampietro C."/>
            <person name="Lluch J."/>
            <person name="Castinel A."/>
            <person name="Donnadieu C."/>
            <person name="Desvignes T."/>
            <person name="Floi Bucao C."/>
            <person name="Jouanno E."/>
            <person name="Wen M."/>
            <person name="Mejri S."/>
            <person name="Dirks R."/>
            <person name="Jansen H."/>
            <person name="Henkel C."/>
            <person name="Chen W.J."/>
            <person name="Zahm M."/>
            <person name="Cabau C."/>
            <person name="Klopp C."/>
            <person name="Thompson A.W."/>
            <person name="Robinson-Rechavi M."/>
            <person name="Braasch I."/>
            <person name="Lecointre G."/>
            <person name="Bobe J."/>
            <person name="Postlethwait J.H."/>
            <person name="Berthelot C."/>
            <person name="Roest Crollius H."/>
            <person name="Guiguen Y."/>
        </authorList>
    </citation>
    <scope>NUCLEOTIDE SEQUENCE</scope>
    <source>
        <strain evidence="2">NC1722</strain>
    </source>
</reference>
<protein>
    <submittedName>
        <fullName evidence="2">Uncharacterized protein</fullName>
    </submittedName>
</protein>
<dbReference type="EMBL" id="JAINUG010000178">
    <property type="protein sequence ID" value="KAJ8389766.1"/>
    <property type="molecule type" value="Genomic_DNA"/>
</dbReference>
<comment type="caution">
    <text evidence="2">The sequence shown here is derived from an EMBL/GenBank/DDBJ whole genome shotgun (WGS) entry which is preliminary data.</text>
</comment>
<dbReference type="AlphaFoldDB" id="A0AAD7RVH7"/>
<feature type="region of interest" description="Disordered" evidence="1">
    <location>
        <begin position="1"/>
        <end position="64"/>
    </location>
</feature>
<keyword evidence="3" id="KW-1185">Reference proteome</keyword>
<evidence type="ECO:0000313" key="3">
    <source>
        <dbReference type="Proteomes" id="UP001221898"/>
    </source>
</evidence>
<organism evidence="2 3">
    <name type="scientific">Aldrovandia affinis</name>
    <dbReference type="NCBI Taxonomy" id="143900"/>
    <lineage>
        <taxon>Eukaryota</taxon>
        <taxon>Metazoa</taxon>
        <taxon>Chordata</taxon>
        <taxon>Craniata</taxon>
        <taxon>Vertebrata</taxon>
        <taxon>Euteleostomi</taxon>
        <taxon>Actinopterygii</taxon>
        <taxon>Neopterygii</taxon>
        <taxon>Teleostei</taxon>
        <taxon>Notacanthiformes</taxon>
        <taxon>Halosauridae</taxon>
        <taxon>Aldrovandia</taxon>
    </lineage>
</organism>
<dbReference type="Proteomes" id="UP001221898">
    <property type="component" value="Unassembled WGS sequence"/>
</dbReference>
<accession>A0AAD7RVH7</accession>